<organism evidence="3 4">
    <name type="scientific">Nostoc punctiforme (strain ATCC 29133 / PCC 73102)</name>
    <dbReference type="NCBI Taxonomy" id="63737"/>
    <lineage>
        <taxon>Bacteria</taxon>
        <taxon>Bacillati</taxon>
        <taxon>Cyanobacteriota</taxon>
        <taxon>Cyanophyceae</taxon>
        <taxon>Nostocales</taxon>
        <taxon>Nostocaceae</taxon>
        <taxon>Nostoc</taxon>
    </lineage>
</organism>
<feature type="transmembrane region" description="Helical" evidence="1">
    <location>
        <begin position="153"/>
        <end position="178"/>
    </location>
</feature>
<dbReference type="InterPro" id="IPR051224">
    <property type="entry name" value="NiCoT_RcnA"/>
</dbReference>
<keyword evidence="1" id="KW-0812">Transmembrane</keyword>
<keyword evidence="4" id="KW-1185">Reference proteome</keyword>
<gene>
    <name evidence="3" type="ordered locus">Npun_F3580</name>
</gene>
<dbReference type="PANTHER" id="PTHR40659:SF1">
    <property type="entry name" value="NICKEL_COBALT EFFLUX SYSTEM RCNA"/>
    <property type="match status" value="1"/>
</dbReference>
<reference evidence="4" key="1">
    <citation type="submission" date="2008-04" db="EMBL/GenBank/DDBJ databases">
        <title>Complete sequence of chromosome of Nostoc punctiforme ATCC 29133.</title>
        <authorList>
            <consortium name="US DOE Joint Genome Institute"/>
            <person name="Copeland A."/>
            <person name="Lucas S."/>
            <person name="Lapidus A."/>
            <person name="Glavina del Rio T."/>
            <person name="Dalin E."/>
            <person name="Tice H."/>
            <person name="Pitluck S."/>
            <person name="Chain P."/>
            <person name="Malfatti S."/>
            <person name="Shin M."/>
            <person name="Vergez L."/>
            <person name="Schmutz J."/>
            <person name="Larimer F."/>
            <person name="Land M."/>
            <person name="Hauser L."/>
            <person name="Kyrpides N."/>
            <person name="Kim E."/>
            <person name="Meeks J.C."/>
            <person name="Elhai J."/>
            <person name="Campbell E.L."/>
            <person name="Thiel T."/>
            <person name="Longmire J."/>
            <person name="Potts M."/>
            <person name="Atlas R."/>
        </authorList>
    </citation>
    <scope>NUCLEOTIDE SEQUENCE [LARGE SCALE GENOMIC DNA]</scope>
    <source>
        <strain evidence="4">ATCC 29133 / PCC 73102</strain>
    </source>
</reference>
<sequence>MRRISRILLSIVLVSTAVVSVAVDWNATHLFNSEWHPHAKFHDAVMLWLLSGIAPKHHHHTHNDHHHSANSQVTLQSLLTLGIAGGLVPCPSALVLLLSAIALHQTVYGLLLVCAFSVGLAVVLITIGLVIIYAHQWLKGFSWVQPLQQYTPIISAMPTAGYAYVVIIVGSVLMACAVI</sequence>
<dbReference type="EnsemblBacteria" id="ACC81976">
    <property type="protein sequence ID" value="ACC81976"/>
    <property type="gene ID" value="Npun_F3580"/>
</dbReference>
<feature type="transmembrane region" description="Helical" evidence="1">
    <location>
        <begin position="78"/>
        <end position="103"/>
    </location>
</feature>
<dbReference type="GO" id="GO:0006824">
    <property type="term" value="P:cobalt ion transport"/>
    <property type="evidence" value="ECO:0007669"/>
    <property type="project" value="UniProtKB-KW"/>
</dbReference>
<dbReference type="Pfam" id="PF20345">
    <property type="entry name" value="DUF6640"/>
    <property type="match status" value="1"/>
</dbReference>
<evidence type="ECO:0000256" key="1">
    <source>
        <dbReference type="SAM" id="Phobius"/>
    </source>
</evidence>
<evidence type="ECO:0000259" key="2">
    <source>
        <dbReference type="Pfam" id="PF13386"/>
    </source>
</evidence>
<feature type="domain" description="Urease accessory protein UreH-like transmembrane" evidence="2">
    <location>
        <begin position="58"/>
        <end position="139"/>
    </location>
</feature>
<dbReference type="KEGG" id="npu:Npun_F3580"/>
<name>B2J1X4_NOSP7</name>
<proteinExistence type="predicted"/>
<dbReference type="GO" id="GO:0032025">
    <property type="term" value="P:response to cobalt ion"/>
    <property type="evidence" value="ECO:0007669"/>
    <property type="project" value="TreeGrafter"/>
</dbReference>
<accession>B2J1X4</accession>
<evidence type="ECO:0000313" key="4">
    <source>
        <dbReference type="Proteomes" id="UP000001191"/>
    </source>
</evidence>
<keyword evidence="1" id="KW-1133">Transmembrane helix</keyword>
<dbReference type="GO" id="GO:0015099">
    <property type="term" value="F:nickel cation transmembrane transporter activity"/>
    <property type="evidence" value="ECO:0007669"/>
    <property type="project" value="TreeGrafter"/>
</dbReference>
<evidence type="ECO:0000313" key="3">
    <source>
        <dbReference type="EMBL" id="ACC81976.1"/>
    </source>
</evidence>
<dbReference type="Pfam" id="PF13386">
    <property type="entry name" value="DsbD_2"/>
    <property type="match status" value="1"/>
</dbReference>
<dbReference type="HOGENOM" id="CLU_1502008_0_0_3"/>
<reference evidence="3 4" key="2">
    <citation type="journal article" date="2013" name="Plant Physiol.">
        <title>A Nostoc punctiforme Sugar Transporter Necessary to Establish a Cyanobacterium-Plant Symbiosis.</title>
        <authorList>
            <person name="Ekman M."/>
            <person name="Picossi S."/>
            <person name="Campbell E.L."/>
            <person name="Meeks J.C."/>
            <person name="Flores E."/>
        </authorList>
    </citation>
    <scope>NUCLEOTIDE SEQUENCE [LARGE SCALE GENOMIC DNA]</scope>
    <source>
        <strain evidence="4">ATCC 29133 / PCC 73102</strain>
    </source>
</reference>
<dbReference type="Proteomes" id="UP000001191">
    <property type="component" value="Chromosome"/>
</dbReference>
<dbReference type="InterPro" id="IPR046580">
    <property type="entry name" value="DUF6640"/>
</dbReference>
<dbReference type="GO" id="GO:0005886">
    <property type="term" value="C:plasma membrane"/>
    <property type="evidence" value="ECO:0007669"/>
    <property type="project" value="UniProtKB-SubCell"/>
</dbReference>
<dbReference type="EMBL" id="CP001037">
    <property type="protein sequence ID" value="ACC81976.1"/>
    <property type="molecule type" value="Genomic_DNA"/>
</dbReference>
<dbReference type="eggNOG" id="COG2215">
    <property type="taxonomic scope" value="Bacteria"/>
</dbReference>
<dbReference type="GO" id="GO:0010045">
    <property type="term" value="P:response to nickel cation"/>
    <property type="evidence" value="ECO:0007669"/>
    <property type="project" value="TreeGrafter"/>
</dbReference>
<dbReference type="AlphaFoldDB" id="B2J1X4"/>
<protein>
    <recommendedName>
        <fullName evidence="2">Urease accessory protein UreH-like transmembrane domain-containing protein</fullName>
    </recommendedName>
</protein>
<keyword evidence="1" id="KW-0472">Membrane</keyword>
<dbReference type="GO" id="GO:0046583">
    <property type="term" value="F:monoatomic cation efflux transmembrane transporter activity"/>
    <property type="evidence" value="ECO:0007669"/>
    <property type="project" value="TreeGrafter"/>
</dbReference>
<feature type="transmembrane region" description="Helical" evidence="1">
    <location>
        <begin position="110"/>
        <end position="133"/>
    </location>
</feature>
<dbReference type="InterPro" id="IPR039447">
    <property type="entry name" value="UreH-like_TM_dom"/>
</dbReference>
<dbReference type="PANTHER" id="PTHR40659">
    <property type="entry name" value="NICKEL/COBALT EFFLUX SYSTEM RCNA"/>
    <property type="match status" value="1"/>
</dbReference>